<evidence type="ECO:0000256" key="8">
    <source>
        <dbReference type="SAM" id="Phobius"/>
    </source>
</evidence>
<dbReference type="GO" id="GO:0016020">
    <property type="term" value="C:membrane"/>
    <property type="evidence" value="ECO:0007669"/>
    <property type="project" value="UniProtKB-SubCell"/>
</dbReference>
<reference evidence="11 12" key="1">
    <citation type="submission" date="2018-11" db="EMBL/GenBank/DDBJ databases">
        <title>Erythrobacter spongiae sp. nov., isolated from a marine sponge.</title>
        <authorList>
            <person name="Zhuang L."/>
            <person name="Luo L."/>
        </authorList>
    </citation>
    <scope>NUCLEOTIDE SEQUENCE [LARGE SCALE GENOMIC DNA]</scope>
    <source>
        <strain evidence="11 12">HN-E23</strain>
    </source>
</reference>
<evidence type="ECO:0000256" key="6">
    <source>
        <dbReference type="ARBA" id="ARBA00022989"/>
    </source>
</evidence>
<keyword evidence="7 8" id="KW-0472">Membrane</keyword>
<evidence type="ECO:0000256" key="2">
    <source>
        <dbReference type="ARBA" id="ARBA00004141"/>
    </source>
</evidence>
<evidence type="ECO:0000256" key="5">
    <source>
        <dbReference type="ARBA" id="ARBA00022692"/>
    </source>
</evidence>
<evidence type="ECO:0000259" key="9">
    <source>
        <dbReference type="Pfam" id="PF00462"/>
    </source>
</evidence>
<comment type="function">
    <text evidence="1">May be specifically involved in the processing, transport, and/or maturation of the MADH beta-subunit.</text>
</comment>
<feature type="transmembrane region" description="Helical" evidence="8">
    <location>
        <begin position="160"/>
        <end position="180"/>
    </location>
</feature>
<gene>
    <name evidence="11" type="ORF">EG799_00330</name>
</gene>
<dbReference type="GO" id="GO:0030416">
    <property type="term" value="P:methylamine metabolic process"/>
    <property type="evidence" value="ECO:0007669"/>
    <property type="project" value="InterPro"/>
</dbReference>
<feature type="transmembrane region" description="Helical" evidence="8">
    <location>
        <begin position="192"/>
        <end position="218"/>
    </location>
</feature>
<keyword evidence="5 8" id="KW-0812">Transmembrane</keyword>
<name>A0A3N5CPG0_9SPHN</name>
<feature type="domain" description="Methylamine utilisation protein MauE" evidence="10">
    <location>
        <begin position="132"/>
        <end position="256"/>
    </location>
</feature>
<protein>
    <recommendedName>
        <fullName evidence="4">Methylamine utilization protein MauE</fullName>
    </recommendedName>
</protein>
<dbReference type="SUPFAM" id="SSF52833">
    <property type="entry name" value="Thioredoxin-like"/>
    <property type="match status" value="1"/>
</dbReference>
<keyword evidence="12" id="KW-1185">Reference proteome</keyword>
<accession>A0A3N5CPG0</accession>
<evidence type="ECO:0000256" key="3">
    <source>
        <dbReference type="ARBA" id="ARBA00004856"/>
    </source>
</evidence>
<feature type="transmembrane region" description="Helical" evidence="8">
    <location>
        <begin position="238"/>
        <end position="256"/>
    </location>
</feature>
<feature type="domain" description="Glutaredoxin" evidence="9">
    <location>
        <begin position="29"/>
        <end position="81"/>
    </location>
</feature>
<dbReference type="OrthoDB" id="527973at2"/>
<dbReference type="AlphaFoldDB" id="A0A3N5CPG0"/>
<dbReference type="EMBL" id="RPFZ01000001">
    <property type="protein sequence ID" value="RPF70246.1"/>
    <property type="molecule type" value="Genomic_DNA"/>
</dbReference>
<evidence type="ECO:0000313" key="12">
    <source>
        <dbReference type="Proteomes" id="UP000275232"/>
    </source>
</evidence>
<feature type="transmembrane region" description="Helical" evidence="8">
    <location>
        <begin position="106"/>
        <end position="123"/>
    </location>
</feature>
<organism evidence="11 12">
    <name type="scientific">Aurantiacibacter spongiae</name>
    <dbReference type="NCBI Taxonomy" id="2488860"/>
    <lineage>
        <taxon>Bacteria</taxon>
        <taxon>Pseudomonadati</taxon>
        <taxon>Pseudomonadota</taxon>
        <taxon>Alphaproteobacteria</taxon>
        <taxon>Sphingomonadales</taxon>
        <taxon>Erythrobacteraceae</taxon>
        <taxon>Aurantiacibacter</taxon>
    </lineage>
</organism>
<dbReference type="Proteomes" id="UP000275232">
    <property type="component" value="Unassembled WGS sequence"/>
</dbReference>
<comment type="subcellular location">
    <subcellularLocation>
        <location evidence="2">Membrane</location>
        <topology evidence="2">Multi-pass membrane protein</topology>
    </subcellularLocation>
</comment>
<dbReference type="PROSITE" id="PS51354">
    <property type="entry name" value="GLUTAREDOXIN_2"/>
    <property type="match status" value="1"/>
</dbReference>
<dbReference type="InterPro" id="IPR002109">
    <property type="entry name" value="Glutaredoxin"/>
</dbReference>
<dbReference type="Pfam" id="PF07291">
    <property type="entry name" value="MauE"/>
    <property type="match status" value="1"/>
</dbReference>
<dbReference type="RefSeq" id="WP_123877493.1">
    <property type="nucleotide sequence ID" value="NZ_RPFZ01000001.1"/>
</dbReference>
<sequence length="261" mass="28522">MSTPRAKTEATPEAREGTARLFRTVTDTHICPYGVKAKWLLQRHGYAVDDRHLATREEIEAFKREHEVATTPQAFIAGERVGGYDALRSRFGYAEPDRAGSAYRPIMAVFAVALGLALSLSWWASGLLLTARTAEWFVTFSLAMLAMLKLQDIETFSTMVIGYDLLAVRWVPYAYLYPYLEAIAAVLMAGRMLPWLSIPIAFAIGSIGAVSVFSAVYVQKRAIGSACVGGGANVRPGLVSLGENLALVGMAIWMILRPGLM</sequence>
<evidence type="ECO:0000256" key="4">
    <source>
        <dbReference type="ARBA" id="ARBA00019078"/>
    </source>
</evidence>
<comment type="caution">
    <text evidence="11">The sequence shown here is derived from an EMBL/GenBank/DDBJ whole genome shotgun (WGS) entry which is preliminary data.</text>
</comment>
<dbReference type="InterPro" id="IPR009908">
    <property type="entry name" value="Methylamine_util_MauE"/>
</dbReference>
<evidence type="ECO:0000256" key="7">
    <source>
        <dbReference type="ARBA" id="ARBA00023136"/>
    </source>
</evidence>
<keyword evidence="6 8" id="KW-1133">Transmembrane helix</keyword>
<evidence type="ECO:0000313" key="11">
    <source>
        <dbReference type="EMBL" id="RPF70246.1"/>
    </source>
</evidence>
<dbReference type="Pfam" id="PF00462">
    <property type="entry name" value="Glutaredoxin"/>
    <property type="match status" value="1"/>
</dbReference>
<evidence type="ECO:0000259" key="10">
    <source>
        <dbReference type="Pfam" id="PF07291"/>
    </source>
</evidence>
<proteinExistence type="predicted"/>
<comment type="pathway">
    <text evidence="3">One-carbon metabolism; methylamine degradation.</text>
</comment>
<dbReference type="Gene3D" id="3.40.30.10">
    <property type="entry name" value="Glutaredoxin"/>
    <property type="match status" value="1"/>
</dbReference>
<evidence type="ECO:0000256" key="1">
    <source>
        <dbReference type="ARBA" id="ARBA00003475"/>
    </source>
</evidence>
<dbReference type="InterPro" id="IPR036249">
    <property type="entry name" value="Thioredoxin-like_sf"/>
</dbReference>